<proteinExistence type="inferred from homology"/>
<sequence>MKQRRAPLDGWASARKYAIIIDAGSSGSRVQVYSWKDHPVAALAASTLERASLPRIEKGDESGEEWMLKIKPGISSFADDAGHVGDKHLKKLYKHALKLIPPSQVKETPVYLLATAGMRLVSPEKQRKVMEAACKYTQKHFDFLVPECASHFQVITGEMEGLYGWVAVNYLLGGFDAHADNRRHTYGFLDMGGASAQIAFAPNETEAEAHANDLTLLRLRTLAGDTKEWRVFVSTWLGFGANEARRRHIERIVASGMLTNDKHYPDPCMPRGLTEDVPELLRKPGVPHELIGTGSLHQCLTDLEPLLSKDAPCPDAPCLFAGVHVPGIDFDINHFVGISEYYYSSQDVFGLGGAYDYHTLSNAVESFCSRSWHDIESDLDGGKYPEGVKKGKLESTCFKASWMMNVLHDGIGIPRVTKEIGKSTSHNGTEELREGAREKGFDGAFNSAESLAGTEVSWTLGKM</sequence>
<dbReference type="GO" id="GO:0005524">
    <property type="term" value="F:ATP binding"/>
    <property type="evidence" value="ECO:0007669"/>
    <property type="project" value="UniProtKB-KW"/>
</dbReference>
<keyword evidence="2 5" id="KW-0378">Hydrolase</keyword>
<dbReference type="EMBL" id="MCFI01000004">
    <property type="protein sequence ID" value="ORY85704.1"/>
    <property type="molecule type" value="Genomic_DNA"/>
</dbReference>
<keyword evidence="7" id="KW-1185">Reference proteome</keyword>
<dbReference type="AlphaFoldDB" id="A0A1Y2FQV3"/>
<evidence type="ECO:0000313" key="6">
    <source>
        <dbReference type="EMBL" id="ORY85704.1"/>
    </source>
</evidence>
<evidence type="ECO:0000256" key="3">
    <source>
        <dbReference type="PIRSR" id="PIRSR600407-1"/>
    </source>
</evidence>
<dbReference type="PANTHER" id="PTHR11782:SF121">
    <property type="entry name" value="NUCLEOSIDE-DIPHOSPHATASE MIG-23"/>
    <property type="match status" value="1"/>
</dbReference>
<accession>A0A1Y2FQV3</accession>
<dbReference type="RefSeq" id="XP_040727186.1">
    <property type="nucleotide sequence ID" value="XM_040870410.1"/>
</dbReference>
<dbReference type="PANTHER" id="PTHR11782">
    <property type="entry name" value="ADENOSINE/GUANOSINE DIPHOSPHATASE"/>
    <property type="match status" value="1"/>
</dbReference>
<comment type="similarity">
    <text evidence="1 5">Belongs to the GDA1/CD39 NTPase family.</text>
</comment>
<evidence type="ECO:0000256" key="2">
    <source>
        <dbReference type="ARBA" id="ARBA00022801"/>
    </source>
</evidence>
<feature type="binding site" evidence="4">
    <location>
        <begin position="193"/>
        <end position="197"/>
    </location>
    <ligand>
        <name>ATP</name>
        <dbReference type="ChEBI" id="CHEBI:30616"/>
    </ligand>
</feature>
<dbReference type="Gene3D" id="3.30.420.40">
    <property type="match status" value="1"/>
</dbReference>
<protein>
    <submittedName>
        <fullName evidence="6">Nucleoside phosphatase GDA1/CD39</fullName>
    </submittedName>
</protein>
<dbReference type="PROSITE" id="PS01238">
    <property type="entry name" value="GDA1_CD39_NTPASE"/>
    <property type="match status" value="1"/>
</dbReference>
<organism evidence="6 7">
    <name type="scientific">Protomyces lactucae-debilis</name>
    <dbReference type="NCBI Taxonomy" id="2754530"/>
    <lineage>
        <taxon>Eukaryota</taxon>
        <taxon>Fungi</taxon>
        <taxon>Dikarya</taxon>
        <taxon>Ascomycota</taxon>
        <taxon>Taphrinomycotina</taxon>
        <taxon>Taphrinomycetes</taxon>
        <taxon>Taphrinales</taxon>
        <taxon>Protomycetaceae</taxon>
        <taxon>Protomyces</taxon>
    </lineage>
</organism>
<dbReference type="GO" id="GO:0045134">
    <property type="term" value="F:UDP phosphatase activity"/>
    <property type="evidence" value="ECO:0007669"/>
    <property type="project" value="TreeGrafter"/>
</dbReference>
<dbReference type="Proteomes" id="UP000193685">
    <property type="component" value="Unassembled WGS sequence"/>
</dbReference>
<dbReference type="GO" id="GO:0017111">
    <property type="term" value="F:ribonucleoside triphosphate phosphatase activity"/>
    <property type="evidence" value="ECO:0007669"/>
    <property type="project" value="TreeGrafter"/>
</dbReference>
<dbReference type="GO" id="GO:0005794">
    <property type="term" value="C:Golgi apparatus"/>
    <property type="evidence" value="ECO:0007669"/>
    <property type="project" value="TreeGrafter"/>
</dbReference>
<dbReference type="InterPro" id="IPR000407">
    <property type="entry name" value="GDA1_CD39_NTPase"/>
</dbReference>
<dbReference type="Pfam" id="PF01150">
    <property type="entry name" value="GDA1_CD39"/>
    <property type="match status" value="1"/>
</dbReference>
<evidence type="ECO:0000256" key="5">
    <source>
        <dbReference type="RuleBase" id="RU003833"/>
    </source>
</evidence>
<name>A0A1Y2FQV3_PROLT</name>
<dbReference type="STRING" id="56484.A0A1Y2FQV3"/>
<dbReference type="GO" id="GO:0016020">
    <property type="term" value="C:membrane"/>
    <property type="evidence" value="ECO:0007669"/>
    <property type="project" value="TreeGrafter"/>
</dbReference>
<dbReference type="GO" id="GO:0006256">
    <property type="term" value="P:UDP catabolic process"/>
    <property type="evidence" value="ECO:0007669"/>
    <property type="project" value="TreeGrafter"/>
</dbReference>
<dbReference type="GO" id="GO:0004382">
    <property type="term" value="F:GDP phosphatase activity"/>
    <property type="evidence" value="ECO:0007669"/>
    <property type="project" value="TreeGrafter"/>
</dbReference>
<dbReference type="OrthoDB" id="6372431at2759"/>
<comment type="caution">
    <text evidence="6">The sequence shown here is derived from an EMBL/GenBank/DDBJ whole genome shotgun (WGS) entry which is preliminary data.</text>
</comment>
<reference evidence="6 7" key="1">
    <citation type="submission" date="2016-07" db="EMBL/GenBank/DDBJ databases">
        <title>Pervasive Adenine N6-methylation of Active Genes in Fungi.</title>
        <authorList>
            <consortium name="DOE Joint Genome Institute"/>
            <person name="Mondo S.J."/>
            <person name="Dannebaum R.O."/>
            <person name="Kuo R.C."/>
            <person name="Labutti K."/>
            <person name="Haridas S."/>
            <person name="Kuo A."/>
            <person name="Salamov A."/>
            <person name="Ahrendt S.R."/>
            <person name="Lipzen A."/>
            <person name="Sullivan W."/>
            <person name="Andreopoulos W.B."/>
            <person name="Clum A."/>
            <person name="Lindquist E."/>
            <person name="Daum C."/>
            <person name="Ramamoorthy G.K."/>
            <person name="Gryganskyi A."/>
            <person name="Culley D."/>
            <person name="Magnuson J.K."/>
            <person name="James T.Y."/>
            <person name="O'Malley M.A."/>
            <person name="Stajich J.E."/>
            <person name="Spatafora J.W."/>
            <person name="Visel A."/>
            <person name="Grigoriev I.V."/>
        </authorList>
    </citation>
    <scope>NUCLEOTIDE SEQUENCE [LARGE SCALE GENOMIC DNA]</scope>
    <source>
        <strain evidence="6 7">12-1054</strain>
    </source>
</reference>
<dbReference type="GO" id="GO:0046036">
    <property type="term" value="P:CTP metabolic process"/>
    <property type="evidence" value="ECO:0007669"/>
    <property type="project" value="TreeGrafter"/>
</dbReference>
<dbReference type="CDD" id="cd24039">
    <property type="entry name" value="ASKHA_NBD_YND1-like"/>
    <property type="match status" value="1"/>
</dbReference>
<keyword evidence="4" id="KW-0067">ATP-binding</keyword>
<gene>
    <name evidence="6" type="ORF">BCR37DRAFT_386087</name>
</gene>
<dbReference type="GeneID" id="63787009"/>
<evidence type="ECO:0000256" key="1">
    <source>
        <dbReference type="ARBA" id="ARBA00009283"/>
    </source>
</evidence>
<feature type="active site" description="Proton acceptor" evidence="3">
    <location>
        <position position="160"/>
    </location>
</feature>
<dbReference type="Gene3D" id="3.30.420.150">
    <property type="entry name" value="Exopolyphosphatase. Domain 2"/>
    <property type="match status" value="1"/>
</dbReference>
<evidence type="ECO:0000256" key="4">
    <source>
        <dbReference type="PIRSR" id="PIRSR600407-2"/>
    </source>
</evidence>
<evidence type="ECO:0000313" key="7">
    <source>
        <dbReference type="Proteomes" id="UP000193685"/>
    </source>
</evidence>
<keyword evidence="4" id="KW-0547">Nucleotide-binding</keyword>
<dbReference type="OMA" id="HESIGFM"/>